<gene>
    <name evidence="2" type="ORF">REIFOR_00539</name>
</gene>
<dbReference type="Proteomes" id="UP000229757">
    <property type="component" value="Chromosome"/>
</dbReference>
<keyword evidence="3" id="KW-1185">Reference proteome</keyword>
<dbReference type="KEGG" id="rfo:REIFOR_00539"/>
<feature type="transmembrane region" description="Helical" evidence="1">
    <location>
        <begin position="28"/>
        <end position="46"/>
    </location>
</feature>
<evidence type="ECO:0000313" key="3">
    <source>
        <dbReference type="Proteomes" id="UP000229757"/>
    </source>
</evidence>
<evidence type="ECO:0000256" key="1">
    <source>
        <dbReference type="SAM" id="Phobius"/>
    </source>
</evidence>
<keyword evidence="1" id="KW-1133">Transmembrane helix</keyword>
<dbReference type="EMBL" id="CP011797">
    <property type="protein sequence ID" value="ATX75709.1"/>
    <property type="molecule type" value="Genomic_DNA"/>
</dbReference>
<evidence type="ECO:0000313" key="2">
    <source>
        <dbReference type="EMBL" id="ATX75709.1"/>
    </source>
</evidence>
<reference evidence="2 3" key="1">
    <citation type="journal article" date="2017" name="Environ. Microbiol.">
        <title>Genomic and physiological analyses of 'Reinekea forsetii' reveal a versatile opportunistic lifestyle during spring algae blooms.</title>
        <authorList>
            <person name="Avci B."/>
            <person name="Hahnke R.L."/>
            <person name="Chafee M."/>
            <person name="Fischer T."/>
            <person name="Gruber-Vodicka H."/>
            <person name="Tegetmeyer H.E."/>
            <person name="Harder J."/>
            <person name="Fuchs B.M."/>
            <person name="Amann R.I."/>
            <person name="Teeling H."/>
        </authorList>
    </citation>
    <scope>NUCLEOTIDE SEQUENCE [LARGE SCALE GENOMIC DNA]</scope>
    <source>
        <strain evidence="2 3">Hel1_31_D35</strain>
    </source>
</reference>
<protein>
    <submittedName>
        <fullName evidence="2">Uncharacterized protein</fullName>
    </submittedName>
</protein>
<sequence>MVLVLAIFIAELGLIIFGITIPYESLLLGAPLVGGTLIAGELFGVTKNQLISELEKAIHNNSEASQSTEPVER</sequence>
<keyword evidence="1" id="KW-0812">Transmembrane</keyword>
<keyword evidence="1" id="KW-0472">Membrane</keyword>
<proteinExistence type="predicted"/>
<organism evidence="2 3">
    <name type="scientific">Reinekea forsetii</name>
    <dbReference type="NCBI Taxonomy" id="1336806"/>
    <lineage>
        <taxon>Bacteria</taxon>
        <taxon>Pseudomonadati</taxon>
        <taxon>Pseudomonadota</taxon>
        <taxon>Gammaproteobacteria</taxon>
        <taxon>Oceanospirillales</taxon>
        <taxon>Saccharospirillaceae</taxon>
        <taxon>Reinekea</taxon>
    </lineage>
</organism>
<accession>A0A2K8KNQ9</accession>
<name>A0A2K8KNQ9_9GAMM</name>
<dbReference type="AlphaFoldDB" id="A0A2K8KNQ9"/>